<protein>
    <submittedName>
        <fullName evidence="1">Uncharacterized protein MANES_14G003300</fullName>
    </submittedName>
</protein>
<sequence>MKCSEIRHHPMRRTRRAYLMVYLQPQPPTFSLAAFGTLLLLQQQLTHNKQIQYVSKNTKIITLILPIPKVQ</sequence>
<dbReference type="AlphaFoldDB" id="A0A2P2N3S4"/>
<proteinExistence type="predicted"/>
<name>A0A2P2N3S4_RHIMU</name>
<organism evidence="1">
    <name type="scientific">Rhizophora mucronata</name>
    <name type="common">Asiatic mangrove</name>
    <dbReference type="NCBI Taxonomy" id="61149"/>
    <lineage>
        <taxon>Eukaryota</taxon>
        <taxon>Viridiplantae</taxon>
        <taxon>Streptophyta</taxon>
        <taxon>Embryophyta</taxon>
        <taxon>Tracheophyta</taxon>
        <taxon>Spermatophyta</taxon>
        <taxon>Magnoliopsida</taxon>
        <taxon>eudicotyledons</taxon>
        <taxon>Gunneridae</taxon>
        <taxon>Pentapetalae</taxon>
        <taxon>rosids</taxon>
        <taxon>fabids</taxon>
        <taxon>Malpighiales</taxon>
        <taxon>Rhizophoraceae</taxon>
        <taxon>Rhizophora</taxon>
    </lineage>
</organism>
<dbReference type="EMBL" id="GGEC01056631">
    <property type="protein sequence ID" value="MBX37115.1"/>
    <property type="molecule type" value="Transcribed_RNA"/>
</dbReference>
<accession>A0A2P2N3S4</accession>
<reference evidence="1" key="1">
    <citation type="submission" date="2018-02" db="EMBL/GenBank/DDBJ databases">
        <title>Rhizophora mucronata_Transcriptome.</title>
        <authorList>
            <person name="Meera S.P."/>
            <person name="Sreeshan A."/>
            <person name="Augustine A."/>
        </authorList>
    </citation>
    <scope>NUCLEOTIDE SEQUENCE</scope>
    <source>
        <tissue evidence="1">Leaf</tissue>
    </source>
</reference>
<evidence type="ECO:0000313" key="1">
    <source>
        <dbReference type="EMBL" id="MBX37115.1"/>
    </source>
</evidence>